<feature type="transmembrane region" description="Helical" evidence="1">
    <location>
        <begin position="92"/>
        <end position="115"/>
    </location>
</feature>
<organism evidence="2 3">
    <name type="scientific">Boothiomyces macroporosus</name>
    <dbReference type="NCBI Taxonomy" id="261099"/>
    <lineage>
        <taxon>Eukaryota</taxon>
        <taxon>Fungi</taxon>
        <taxon>Fungi incertae sedis</taxon>
        <taxon>Chytridiomycota</taxon>
        <taxon>Chytridiomycota incertae sedis</taxon>
        <taxon>Chytridiomycetes</taxon>
        <taxon>Rhizophydiales</taxon>
        <taxon>Terramycetaceae</taxon>
        <taxon>Boothiomyces</taxon>
    </lineage>
</organism>
<name>A0AAD5UD77_9FUNG</name>
<sequence>MINIKLQGWVGEVALLKTEITKQKFMSAQFVEDPPNQKYAAYQSLNQEDQYESNDYDTDQYDETPSYDSLKFELFKPTSSQSGIEIHQGNPVLFFSIIGSALFLFACLTGVFYYMKKQKRIKQLLVNTNTK</sequence>
<evidence type="ECO:0000313" key="3">
    <source>
        <dbReference type="Proteomes" id="UP001210925"/>
    </source>
</evidence>
<dbReference type="Proteomes" id="UP001210925">
    <property type="component" value="Unassembled WGS sequence"/>
</dbReference>
<protein>
    <submittedName>
        <fullName evidence="2">Uncharacterized protein</fullName>
    </submittedName>
</protein>
<keyword evidence="3" id="KW-1185">Reference proteome</keyword>
<comment type="caution">
    <text evidence="2">The sequence shown here is derived from an EMBL/GenBank/DDBJ whole genome shotgun (WGS) entry which is preliminary data.</text>
</comment>
<gene>
    <name evidence="2" type="ORF">HK103_006838</name>
</gene>
<keyword evidence="1" id="KW-0472">Membrane</keyword>
<reference evidence="2" key="1">
    <citation type="submission" date="2020-05" db="EMBL/GenBank/DDBJ databases">
        <title>Phylogenomic resolution of chytrid fungi.</title>
        <authorList>
            <person name="Stajich J.E."/>
            <person name="Amses K."/>
            <person name="Simmons R."/>
            <person name="Seto K."/>
            <person name="Myers J."/>
            <person name="Bonds A."/>
            <person name="Quandt C.A."/>
            <person name="Barry K."/>
            <person name="Liu P."/>
            <person name="Grigoriev I."/>
            <person name="Longcore J.E."/>
            <person name="James T.Y."/>
        </authorList>
    </citation>
    <scope>NUCLEOTIDE SEQUENCE</scope>
    <source>
        <strain evidence="2">PLAUS21</strain>
    </source>
</reference>
<evidence type="ECO:0000313" key="2">
    <source>
        <dbReference type="EMBL" id="KAJ3254763.1"/>
    </source>
</evidence>
<dbReference type="EMBL" id="JADGKB010000078">
    <property type="protein sequence ID" value="KAJ3254763.1"/>
    <property type="molecule type" value="Genomic_DNA"/>
</dbReference>
<evidence type="ECO:0000256" key="1">
    <source>
        <dbReference type="SAM" id="Phobius"/>
    </source>
</evidence>
<keyword evidence="1" id="KW-1133">Transmembrane helix</keyword>
<proteinExistence type="predicted"/>
<accession>A0AAD5UD77</accession>
<keyword evidence="1" id="KW-0812">Transmembrane</keyword>
<dbReference type="AlphaFoldDB" id="A0AAD5UD77"/>